<dbReference type="EMBL" id="VXRG01000183">
    <property type="protein sequence ID" value="MXY95994.1"/>
    <property type="molecule type" value="Genomic_DNA"/>
</dbReference>
<dbReference type="InterPro" id="IPR002934">
    <property type="entry name" value="Polymerase_NTP_transf_dom"/>
</dbReference>
<protein>
    <recommendedName>
        <fullName evidence="1">Polymerase nucleotidyl transferase domain-containing protein</fullName>
    </recommendedName>
</protein>
<dbReference type="Gene3D" id="3.30.460.10">
    <property type="entry name" value="Beta Polymerase, domain 2"/>
    <property type="match status" value="1"/>
</dbReference>
<dbReference type="Pfam" id="PF01909">
    <property type="entry name" value="NTP_transf_2"/>
    <property type="match status" value="1"/>
</dbReference>
<evidence type="ECO:0000259" key="1">
    <source>
        <dbReference type="Pfam" id="PF01909"/>
    </source>
</evidence>
<dbReference type="CDD" id="cd05403">
    <property type="entry name" value="NT_KNTase_like"/>
    <property type="match status" value="1"/>
</dbReference>
<name>A0A6B0YXZ5_9CHLR</name>
<dbReference type="GO" id="GO:0016779">
    <property type="term" value="F:nucleotidyltransferase activity"/>
    <property type="evidence" value="ECO:0007669"/>
    <property type="project" value="InterPro"/>
</dbReference>
<accession>A0A6B0YXZ5</accession>
<evidence type="ECO:0000313" key="2">
    <source>
        <dbReference type="EMBL" id="MXY95994.1"/>
    </source>
</evidence>
<organism evidence="2">
    <name type="scientific">Caldilineaceae bacterium SB0664_bin_27</name>
    <dbReference type="NCBI Taxonomy" id="2605260"/>
    <lineage>
        <taxon>Bacteria</taxon>
        <taxon>Bacillati</taxon>
        <taxon>Chloroflexota</taxon>
        <taxon>Caldilineae</taxon>
        <taxon>Caldilineales</taxon>
        <taxon>Caldilineaceae</taxon>
    </lineage>
</organism>
<gene>
    <name evidence="2" type="ORF">F4Y42_21345</name>
</gene>
<dbReference type="AlphaFoldDB" id="A0A6B0YXZ5"/>
<feature type="domain" description="Polymerase nucleotidyl transferase" evidence="1">
    <location>
        <begin position="54"/>
        <end position="95"/>
    </location>
</feature>
<dbReference type="SUPFAM" id="SSF81301">
    <property type="entry name" value="Nucleotidyltransferase"/>
    <property type="match status" value="1"/>
</dbReference>
<reference evidence="2" key="1">
    <citation type="submission" date="2019-09" db="EMBL/GenBank/DDBJ databases">
        <title>Characterisation of the sponge microbiome using genome-centric metagenomics.</title>
        <authorList>
            <person name="Engelberts J.P."/>
            <person name="Robbins S.J."/>
            <person name="De Goeij J.M."/>
            <person name="Aranda M."/>
            <person name="Bell S.C."/>
            <person name="Webster N.S."/>
        </authorList>
    </citation>
    <scope>NUCLEOTIDE SEQUENCE</scope>
    <source>
        <strain evidence="2">SB0664_bin_27</strain>
    </source>
</reference>
<proteinExistence type="predicted"/>
<sequence length="338" mass="37687">MSSSSTGCQLKDRRWTWPNSMSKASWRLSGRTLCAATSRERNIQMDLPSELRAYLEDWKTEYSVAFALLGSYARGDAGPHSDLDILHFVDDDKHEADARSLLIDQGPVAIGRNGNQRALLYPRRLLVVLSTVTPSQVENWLSDPGLALNIIIGLRDGRALWDPKSIFAAIQQRAMEFKWTPALQEKADQLAGKELVGWIEEAHKGLEGLRRNDTGRLLNARFGLSWGLAWVMRLHKGVLATSDNTFFSDVVNAVGPETEWAKLLHRAFGVAVGDEDDSFSLREEVTSGLLLYCETFSFLKEALPGDDFALIEATAARIRRELKCELASSYEDSRGPTS</sequence>
<comment type="caution">
    <text evidence="2">The sequence shown here is derived from an EMBL/GenBank/DDBJ whole genome shotgun (WGS) entry which is preliminary data.</text>
</comment>
<dbReference type="InterPro" id="IPR043519">
    <property type="entry name" value="NT_sf"/>
</dbReference>